<name>A0A1N7RIK0_9BURK</name>
<organism evidence="2 3">
    <name type="scientific">Paraburkholderia piptadeniae</name>
    <dbReference type="NCBI Taxonomy" id="1701573"/>
    <lineage>
        <taxon>Bacteria</taxon>
        <taxon>Pseudomonadati</taxon>
        <taxon>Pseudomonadota</taxon>
        <taxon>Betaproteobacteria</taxon>
        <taxon>Burkholderiales</taxon>
        <taxon>Burkholderiaceae</taxon>
        <taxon>Paraburkholderia</taxon>
    </lineage>
</organism>
<dbReference type="Pfam" id="PF01636">
    <property type="entry name" value="APH"/>
    <property type="match status" value="1"/>
</dbReference>
<dbReference type="Gene3D" id="3.30.200.20">
    <property type="entry name" value="Phosphorylase Kinase, domain 1"/>
    <property type="match status" value="1"/>
</dbReference>
<proteinExistence type="predicted"/>
<dbReference type="InterPro" id="IPR052898">
    <property type="entry name" value="ACAD10-like"/>
</dbReference>
<dbReference type="Gene3D" id="3.90.1200.10">
    <property type="match status" value="1"/>
</dbReference>
<dbReference type="EMBL" id="CYGY02000001">
    <property type="protein sequence ID" value="SIT34943.1"/>
    <property type="molecule type" value="Genomic_DNA"/>
</dbReference>
<keyword evidence="3" id="KW-1185">Reference proteome</keyword>
<comment type="caution">
    <text evidence="2">The sequence shown here is derived from an EMBL/GenBank/DDBJ whole genome shotgun (WGS) entry which is preliminary data.</text>
</comment>
<dbReference type="PANTHER" id="PTHR47829:SF1">
    <property type="entry name" value="HAD FAMILY PHOSPHATASE"/>
    <property type="match status" value="1"/>
</dbReference>
<evidence type="ECO:0000313" key="2">
    <source>
        <dbReference type="EMBL" id="SIT34943.1"/>
    </source>
</evidence>
<dbReference type="InterPro" id="IPR011009">
    <property type="entry name" value="Kinase-like_dom_sf"/>
</dbReference>
<evidence type="ECO:0000313" key="3">
    <source>
        <dbReference type="Proteomes" id="UP000195569"/>
    </source>
</evidence>
<dbReference type="CDD" id="cd05154">
    <property type="entry name" value="ACAD10_11_N-like"/>
    <property type="match status" value="1"/>
</dbReference>
<feature type="domain" description="Aminoglycoside phosphotransferase" evidence="1">
    <location>
        <begin position="61"/>
        <end position="294"/>
    </location>
</feature>
<evidence type="ECO:0000259" key="1">
    <source>
        <dbReference type="Pfam" id="PF01636"/>
    </source>
</evidence>
<reference evidence="2" key="1">
    <citation type="submission" date="2016-12" db="EMBL/GenBank/DDBJ databases">
        <authorList>
            <person name="Moulin L."/>
        </authorList>
    </citation>
    <scope>NUCLEOTIDE SEQUENCE [LARGE SCALE GENOMIC DNA]</scope>
    <source>
        <strain evidence="2">STM 7183</strain>
    </source>
</reference>
<gene>
    <name evidence="2" type="ORF">BN2476_10016</name>
</gene>
<sequence>MRNPCPLNRPMRPPETMDDTALLPRSALLLSAFDGPQPDWMAAAKYLSARGIELDLGFTPRRFATGHANLNFLVRCGEHWAVLRRPPNGPLPAGAHDMAREHKVLSRLHEQFPLAPRSLAYCADESVLGAPFLLVEYRDGIVISGSKPAHVHLDRERGAQLSRQMIRVLTELHRVDPRAVGLDGLGRPDGFLQRAVKGWGQRAAQAWGANRPPEAEAVLAWLTTHIPAARETSLLHCDFKLDNFIVDPDTLEPVALVDWDMSTRGDPLFDLATLLSYWADANDPEVMHDLDQMPTAQPGFASRDDALQAYAIATRRDVSQFLFHRVLCLLKLAVVFAQLHKRWDPVDPGTNKYARFEKLSLELLKYCDSVRQGHLH</sequence>
<dbReference type="InterPro" id="IPR002575">
    <property type="entry name" value="Aminoglycoside_PTrfase"/>
</dbReference>
<dbReference type="InterPro" id="IPR041726">
    <property type="entry name" value="ACAD10_11_N"/>
</dbReference>
<protein>
    <recommendedName>
        <fullName evidence="1">Aminoglycoside phosphotransferase domain-containing protein</fullName>
    </recommendedName>
</protein>
<accession>A0A1N7RIK0</accession>
<dbReference type="Proteomes" id="UP000195569">
    <property type="component" value="Unassembled WGS sequence"/>
</dbReference>
<dbReference type="AlphaFoldDB" id="A0A1N7RIK0"/>
<dbReference type="SUPFAM" id="SSF56112">
    <property type="entry name" value="Protein kinase-like (PK-like)"/>
    <property type="match status" value="1"/>
</dbReference>
<dbReference type="PANTHER" id="PTHR47829">
    <property type="entry name" value="HYDROLASE, PUTATIVE (AFU_ORTHOLOGUE AFUA_1G12880)-RELATED"/>
    <property type="match status" value="1"/>
</dbReference>